<evidence type="ECO:0000256" key="4">
    <source>
        <dbReference type="ARBA" id="ARBA00022630"/>
    </source>
</evidence>
<keyword evidence="6" id="KW-0479">Metal-binding</keyword>
<evidence type="ECO:0000256" key="10">
    <source>
        <dbReference type="ARBA" id="ARBA00048540"/>
    </source>
</evidence>
<comment type="cofactor">
    <cofactor evidence="1">
        <name>Mg(2+)</name>
        <dbReference type="ChEBI" id="CHEBI:18420"/>
    </cofactor>
</comment>
<dbReference type="Pfam" id="PF02424">
    <property type="entry name" value="ApbE"/>
    <property type="match status" value="1"/>
</dbReference>
<evidence type="ECO:0000256" key="6">
    <source>
        <dbReference type="ARBA" id="ARBA00022723"/>
    </source>
</evidence>
<dbReference type="EC" id="2.7.1.180" evidence="2"/>
<sequence>IAKGYGVDRAWSAMEAQGAKAALLNLSGNMMLRGSPPNRTKWSIGIRDPKGRWPSIGTLELTNCALATSGAYEQFVDEGGKRFGHILDPKTGWPTDDLHAVTVVTETAMQADAWGTALFVLGTEQAKEVAKRETIVQAILLEPKSDKYVIWIEESLRSSFAIRPEIAEHFELRIF</sequence>
<evidence type="ECO:0000256" key="8">
    <source>
        <dbReference type="ARBA" id="ARBA00022842"/>
    </source>
</evidence>
<proteinExistence type="predicted"/>
<evidence type="ECO:0000256" key="9">
    <source>
        <dbReference type="ARBA" id="ARBA00031306"/>
    </source>
</evidence>
<evidence type="ECO:0000256" key="7">
    <source>
        <dbReference type="ARBA" id="ARBA00022827"/>
    </source>
</evidence>
<dbReference type="PANTHER" id="PTHR30040:SF2">
    <property type="entry name" value="FAD:PROTEIN FMN TRANSFERASE"/>
    <property type="match status" value="1"/>
</dbReference>
<name>A0A7Y2H205_UNCEI</name>
<evidence type="ECO:0000313" key="12">
    <source>
        <dbReference type="Proteomes" id="UP000547674"/>
    </source>
</evidence>
<comment type="catalytic activity">
    <reaction evidence="10">
        <text>L-threonyl-[protein] + FAD = FMN-L-threonyl-[protein] + AMP + H(+)</text>
        <dbReference type="Rhea" id="RHEA:36847"/>
        <dbReference type="Rhea" id="RHEA-COMP:11060"/>
        <dbReference type="Rhea" id="RHEA-COMP:11061"/>
        <dbReference type="ChEBI" id="CHEBI:15378"/>
        <dbReference type="ChEBI" id="CHEBI:30013"/>
        <dbReference type="ChEBI" id="CHEBI:57692"/>
        <dbReference type="ChEBI" id="CHEBI:74257"/>
        <dbReference type="ChEBI" id="CHEBI:456215"/>
        <dbReference type="EC" id="2.7.1.180"/>
    </reaction>
</comment>
<dbReference type="EMBL" id="JABDJR010000273">
    <property type="protein sequence ID" value="NNF06516.1"/>
    <property type="molecule type" value="Genomic_DNA"/>
</dbReference>
<keyword evidence="4" id="KW-0285">Flavoprotein</keyword>
<dbReference type="InterPro" id="IPR024932">
    <property type="entry name" value="ApbE"/>
</dbReference>
<evidence type="ECO:0000256" key="2">
    <source>
        <dbReference type="ARBA" id="ARBA00011955"/>
    </source>
</evidence>
<dbReference type="InterPro" id="IPR003374">
    <property type="entry name" value="ApbE-like_sf"/>
</dbReference>
<keyword evidence="7" id="KW-0274">FAD</keyword>
<organism evidence="11 12">
    <name type="scientific">Eiseniibacteriota bacterium</name>
    <dbReference type="NCBI Taxonomy" id="2212470"/>
    <lineage>
        <taxon>Bacteria</taxon>
        <taxon>Candidatus Eiseniibacteriota</taxon>
    </lineage>
</organism>
<gene>
    <name evidence="11" type="ORF">HKN21_07125</name>
</gene>
<dbReference type="AlphaFoldDB" id="A0A7Y2H205"/>
<keyword evidence="8" id="KW-0460">Magnesium</keyword>
<evidence type="ECO:0000256" key="5">
    <source>
        <dbReference type="ARBA" id="ARBA00022679"/>
    </source>
</evidence>
<reference evidence="11 12" key="1">
    <citation type="submission" date="2020-03" db="EMBL/GenBank/DDBJ databases">
        <title>Metabolic flexibility allows generalist bacteria to become dominant in a frequently disturbed ecosystem.</title>
        <authorList>
            <person name="Chen Y.-J."/>
            <person name="Leung P.M."/>
            <person name="Bay S.K."/>
            <person name="Hugenholtz P."/>
            <person name="Kessler A.J."/>
            <person name="Shelley G."/>
            <person name="Waite D.W."/>
            <person name="Cook P.L."/>
            <person name="Greening C."/>
        </authorList>
    </citation>
    <scope>NUCLEOTIDE SEQUENCE [LARGE SCALE GENOMIC DNA]</scope>
    <source>
        <strain evidence="11">SS_bin_28</strain>
    </source>
</reference>
<dbReference type="GO" id="GO:0046872">
    <property type="term" value="F:metal ion binding"/>
    <property type="evidence" value="ECO:0007669"/>
    <property type="project" value="UniProtKB-KW"/>
</dbReference>
<dbReference type="Gene3D" id="3.10.520.10">
    <property type="entry name" value="ApbE-like domains"/>
    <property type="match status" value="1"/>
</dbReference>
<dbReference type="Proteomes" id="UP000547674">
    <property type="component" value="Unassembled WGS sequence"/>
</dbReference>
<comment type="caution">
    <text evidence="11">The sequence shown here is derived from an EMBL/GenBank/DDBJ whole genome shotgun (WGS) entry which is preliminary data.</text>
</comment>
<dbReference type="SUPFAM" id="SSF143631">
    <property type="entry name" value="ApbE-like"/>
    <property type="match status" value="1"/>
</dbReference>
<accession>A0A7Y2H205</accession>
<evidence type="ECO:0000313" key="11">
    <source>
        <dbReference type="EMBL" id="NNF06516.1"/>
    </source>
</evidence>
<keyword evidence="5 11" id="KW-0808">Transferase</keyword>
<feature type="non-terminal residue" evidence="11">
    <location>
        <position position="1"/>
    </location>
</feature>
<evidence type="ECO:0000256" key="1">
    <source>
        <dbReference type="ARBA" id="ARBA00001946"/>
    </source>
</evidence>
<dbReference type="GO" id="GO:0016740">
    <property type="term" value="F:transferase activity"/>
    <property type="evidence" value="ECO:0007669"/>
    <property type="project" value="UniProtKB-KW"/>
</dbReference>
<dbReference type="PANTHER" id="PTHR30040">
    <property type="entry name" value="THIAMINE BIOSYNTHESIS LIPOPROTEIN APBE"/>
    <property type="match status" value="1"/>
</dbReference>
<evidence type="ECO:0000256" key="3">
    <source>
        <dbReference type="ARBA" id="ARBA00016337"/>
    </source>
</evidence>
<protein>
    <recommendedName>
        <fullName evidence="3">FAD:protein FMN transferase</fullName>
        <ecNumber evidence="2">2.7.1.180</ecNumber>
    </recommendedName>
    <alternativeName>
        <fullName evidence="9">Flavin transferase</fullName>
    </alternativeName>
</protein>